<evidence type="ECO:0000313" key="3">
    <source>
        <dbReference type="Proteomes" id="UP000078343"/>
    </source>
</evidence>
<reference evidence="2 3" key="1">
    <citation type="submission" date="2016-04" db="EMBL/GenBank/DDBJ databases">
        <title>Draft genome of Fonsecaea erecta CBS 125763.</title>
        <authorList>
            <person name="Weiss V.A."/>
            <person name="Vicente V.A."/>
            <person name="Raittz R.T."/>
            <person name="Moreno L.F."/>
            <person name="De Souza E.M."/>
            <person name="Pedrosa F.O."/>
            <person name="Steffens M.B."/>
            <person name="Faoro H."/>
            <person name="Tadra-Sfeir M.Z."/>
            <person name="Najafzadeh M.J."/>
            <person name="Felipe M.S."/>
            <person name="Teixeira M."/>
            <person name="Sun J."/>
            <person name="Xi L."/>
            <person name="Gomes R."/>
            <person name="De Azevedo C.M."/>
            <person name="Salgado C.G."/>
            <person name="Da Silva M.B."/>
            <person name="Nascimento M.F."/>
            <person name="Queiroz-Telles F."/>
            <person name="Attili D.S."/>
            <person name="Gorbushina A."/>
        </authorList>
    </citation>
    <scope>NUCLEOTIDE SEQUENCE [LARGE SCALE GENOMIC DNA]</scope>
    <source>
        <strain evidence="2 3">CBS 125763</strain>
    </source>
</reference>
<dbReference type="STRING" id="1367422.A0A178ZMJ1"/>
<evidence type="ECO:0000313" key="2">
    <source>
        <dbReference type="EMBL" id="OAP61007.1"/>
    </source>
</evidence>
<feature type="domain" description="F-box" evidence="1">
    <location>
        <begin position="61"/>
        <end position="107"/>
    </location>
</feature>
<comment type="caution">
    <text evidence="2">The sequence shown here is derived from an EMBL/GenBank/DDBJ whole genome shotgun (WGS) entry which is preliminary data.</text>
</comment>
<organism evidence="2 3">
    <name type="scientific">Fonsecaea erecta</name>
    <dbReference type="NCBI Taxonomy" id="1367422"/>
    <lineage>
        <taxon>Eukaryota</taxon>
        <taxon>Fungi</taxon>
        <taxon>Dikarya</taxon>
        <taxon>Ascomycota</taxon>
        <taxon>Pezizomycotina</taxon>
        <taxon>Eurotiomycetes</taxon>
        <taxon>Chaetothyriomycetidae</taxon>
        <taxon>Chaetothyriales</taxon>
        <taxon>Herpotrichiellaceae</taxon>
        <taxon>Fonsecaea</taxon>
    </lineage>
</organism>
<protein>
    <recommendedName>
        <fullName evidence="1">F-box domain-containing protein</fullName>
    </recommendedName>
</protein>
<dbReference type="EMBL" id="LVYI01000004">
    <property type="protein sequence ID" value="OAP61007.1"/>
    <property type="molecule type" value="Genomic_DNA"/>
</dbReference>
<evidence type="ECO:0000259" key="1">
    <source>
        <dbReference type="PROSITE" id="PS50181"/>
    </source>
</evidence>
<proteinExistence type="predicted"/>
<dbReference type="OrthoDB" id="2687876at2759"/>
<gene>
    <name evidence="2" type="ORF">AYL99_06011</name>
</gene>
<dbReference type="PROSITE" id="PS50181">
    <property type="entry name" value="FBOX"/>
    <property type="match status" value="1"/>
</dbReference>
<dbReference type="RefSeq" id="XP_018694374.1">
    <property type="nucleotide sequence ID" value="XM_018837521.1"/>
</dbReference>
<dbReference type="GeneID" id="30010179"/>
<dbReference type="AlphaFoldDB" id="A0A178ZMJ1"/>
<dbReference type="InterPro" id="IPR001810">
    <property type="entry name" value="F-box_dom"/>
</dbReference>
<dbReference type="Proteomes" id="UP000078343">
    <property type="component" value="Unassembled WGS sequence"/>
</dbReference>
<accession>A0A178ZMJ1</accession>
<keyword evidence="3" id="KW-1185">Reference proteome</keyword>
<sequence length="552" mass="63882">MASLVAKPLEPASLTPNEFRFLSKKPDYNKVIIDAEELRRRIWLSEPQRWTTTRRQCRTGLGNLDKLPREVQIYIFGATAINDLLNLRATNSHAKQLIEQWEPFRAVMTHGRDAVRALLATGAGYTWTVPQLVDVLFISECEFCGQHGEILHLLRLKRCCFRCLSQERELLAVNLGYAQCTMGLSQAELRKLPQLVTVPQRCFWGFPAQSGYIFDYKAAMDVLRQKGPRASISVDREGPPSYNIPLIRTGLEVDAEQRSIQQRPKSSIQARRRQQPLRLLDEELSPPETTYAQHACAIRVPSLRCQSERLVNGFLQTTVSTIEVVHCAGCAYFWNYHSALPWQFHQLYSHQLETADSEFNEHLRHCVYARLLWRWIHNPLHPRAREGTERILKTFRLSYLPRHSTFNGEDTTALFERIPNDVVLLMHSSDHDFTSFSPECTWPELKNDDDEEELPIFSRKSHAIFLQIERMRAIALRHPIDKRDYYWDCLISQDAVSQANWACANVHNGSVSLFRGPASILGEKKRLFEKKFRVEGRPLGRLPQWGFGHFYL</sequence>
<name>A0A178ZMJ1_9EURO</name>